<protein>
    <submittedName>
        <fullName evidence="2">Uncharacterized protein</fullName>
    </submittedName>
</protein>
<keyword evidence="3" id="KW-1185">Reference proteome</keyword>
<evidence type="ECO:0000313" key="2">
    <source>
        <dbReference type="EMBL" id="PNF28447.1"/>
    </source>
</evidence>
<comment type="caution">
    <text evidence="2">The sequence shown here is derived from an EMBL/GenBank/DDBJ whole genome shotgun (WGS) entry which is preliminary data.</text>
</comment>
<evidence type="ECO:0000256" key="1">
    <source>
        <dbReference type="SAM" id="MobiDB-lite"/>
    </source>
</evidence>
<evidence type="ECO:0000313" key="3">
    <source>
        <dbReference type="Proteomes" id="UP000235965"/>
    </source>
</evidence>
<organism evidence="2 3">
    <name type="scientific">Cryptotermes secundus</name>
    <dbReference type="NCBI Taxonomy" id="105785"/>
    <lineage>
        <taxon>Eukaryota</taxon>
        <taxon>Metazoa</taxon>
        <taxon>Ecdysozoa</taxon>
        <taxon>Arthropoda</taxon>
        <taxon>Hexapoda</taxon>
        <taxon>Insecta</taxon>
        <taxon>Pterygota</taxon>
        <taxon>Neoptera</taxon>
        <taxon>Polyneoptera</taxon>
        <taxon>Dictyoptera</taxon>
        <taxon>Blattodea</taxon>
        <taxon>Blattoidea</taxon>
        <taxon>Termitoidae</taxon>
        <taxon>Kalotermitidae</taxon>
        <taxon>Cryptotermitinae</taxon>
        <taxon>Cryptotermes</taxon>
    </lineage>
</organism>
<sequence length="421" mass="46406">MTSGKDKLGMSLDEIIKLNKKKPFSGPGSVTSRGTQQSRSRRGGKGNRNYQSNRSTVLIKGRFQGQGGKFNEASNRNQFWAQKQGKFYGQSSLLKQYGSTASLGRKVRNAASTGTNRHYSSFRGRLRYRGQQLARNRIRLATQILSRRQKNRQQTLQYWNSGSVQGGYKITSASKGVRGLPMKQRRGLQANRGTVNSLRSDQIIRLQKQQNIQQKLNHARALKSNWLEDSNSVAGSSDMLTVCIPNDLATKRGFTPRSNLVKKFGGNRNFKGKYGRGSVARRSNKKSNNHLGHQSIAAADGSSSVVDISPEGSIVTTISRYSRASSVGRNQRAGSVIRGAKQNRTLTVEQYVPMTNVRSALNLQLQKEIAAIQGKTFQLSPNSMDITNHASGFNTAFGLSGFKPVPSLTATTLNERFSLAL</sequence>
<dbReference type="EMBL" id="NEVH01013583">
    <property type="protein sequence ID" value="PNF28447.1"/>
    <property type="molecule type" value="Genomic_DNA"/>
</dbReference>
<dbReference type="InParanoid" id="A0A2J7QIN2"/>
<dbReference type="OrthoDB" id="6375466at2759"/>
<gene>
    <name evidence="2" type="ORF">B7P43_G15705</name>
</gene>
<proteinExistence type="predicted"/>
<name>A0A2J7QIN2_9NEOP</name>
<dbReference type="AlphaFoldDB" id="A0A2J7QIN2"/>
<reference evidence="2 3" key="1">
    <citation type="submission" date="2017-12" db="EMBL/GenBank/DDBJ databases">
        <title>Hemimetabolous genomes reveal molecular basis of termite eusociality.</title>
        <authorList>
            <person name="Harrison M.C."/>
            <person name="Jongepier E."/>
            <person name="Robertson H.M."/>
            <person name="Arning N."/>
            <person name="Bitard-Feildel T."/>
            <person name="Chao H."/>
            <person name="Childers C.P."/>
            <person name="Dinh H."/>
            <person name="Doddapaneni H."/>
            <person name="Dugan S."/>
            <person name="Gowin J."/>
            <person name="Greiner C."/>
            <person name="Han Y."/>
            <person name="Hu H."/>
            <person name="Hughes D.S.T."/>
            <person name="Huylmans A.-K."/>
            <person name="Kemena C."/>
            <person name="Kremer L.P.M."/>
            <person name="Lee S.L."/>
            <person name="Lopez-Ezquerra A."/>
            <person name="Mallet L."/>
            <person name="Monroy-Kuhn J.M."/>
            <person name="Moser A."/>
            <person name="Murali S.C."/>
            <person name="Muzny D.M."/>
            <person name="Otani S."/>
            <person name="Piulachs M.-D."/>
            <person name="Poelchau M."/>
            <person name="Qu J."/>
            <person name="Schaub F."/>
            <person name="Wada-Katsumata A."/>
            <person name="Worley K.C."/>
            <person name="Xie Q."/>
            <person name="Ylla G."/>
            <person name="Poulsen M."/>
            <person name="Gibbs R.A."/>
            <person name="Schal C."/>
            <person name="Richards S."/>
            <person name="Belles X."/>
            <person name="Korb J."/>
            <person name="Bornberg-Bauer E."/>
        </authorList>
    </citation>
    <scope>NUCLEOTIDE SEQUENCE [LARGE SCALE GENOMIC DNA]</scope>
    <source>
        <tissue evidence="2">Whole body</tissue>
    </source>
</reference>
<accession>A0A2J7QIN2</accession>
<dbReference type="Proteomes" id="UP000235965">
    <property type="component" value="Unassembled WGS sequence"/>
</dbReference>
<feature type="region of interest" description="Disordered" evidence="1">
    <location>
        <begin position="18"/>
        <end position="56"/>
    </location>
</feature>